<dbReference type="Gene3D" id="3.30.700.10">
    <property type="entry name" value="Glycoprotein, Type 4 Pilin"/>
    <property type="match status" value="1"/>
</dbReference>
<feature type="transmembrane region" description="Helical" evidence="1">
    <location>
        <begin position="6"/>
        <end position="28"/>
    </location>
</feature>
<protein>
    <recommendedName>
        <fullName evidence="3">Type II secretion system protein</fullName>
    </recommendedName>
</protein>
<keyword evidence="1" id="KW-0812">Transmembrane</keyword>
<proteinExistence type="predicted"/>
<keyword evidence="1" id="KW-1133">Transmembrane helix</keyword>
<evidence type="ECO:0000313" key="2">
    <source>
        <dbReference type="EMBL" id="SFV90917.1"/>
    </source>
</evidence>
<sequence length="168" mass="17967">MKNRSAFSLIELVFIIIITGIMAVVALPRFTGISDDARVSRLQAFTGTLNRSVGPMLWSNVQRREPGQNGSVGSSENFNKIVEDSEVDRIPEEFIDLGDPKTISLSPCLPSGTAVPDIGEDVGDLTDGKIAGTSTIGNTTYALGCIDSGLSSSPRFYLYDEGSGKIVY</sequence>
<dbReference type="EMBL" id="FPIB01000026">
    <property type="protein sequence ID" value="SFV90917.1"/>
    <property type="molecule type" value="Genomic_DNA"/>
</dbReference>
<reference evidence="2" key="1">
    <citation type="submission" date="2016-10" db="EMBL/GenBank/DDBJ databases">
        <authorList>
            <person name="de Groot N.N."/>
        </authorList>
    </citation>
    <scope>NUCLEOTIDE SEQUENCE</scope>
</reference>
<keyword evidence="1" id="KW-0472">Membrane</keyword>
<accession>A0A1W1EAM5</accession>
<name>A0A1W1EAM5_9ZZZZ</name>
<evidence type="ECO:0000256" key="1">
    <source>
        <dbReference type="SAM" id="Phobius"/>
    </source>
</evidence>
<gene>
    <name evidence="2" type="ORF">MNB_SV-4-471</name>
</gene>
<dbReference type="SUPFAM" id="SSF54523">
    <property type="entry name" value="Pili subunits"/>
    <property type="match status" value="1"/>
</dbReference>
<organism evidence="2">
    <name type="scientific">hydrothermal vent metagenome</name>
    <dbReference type="NCBI Taxonomy" id="652676"/>
    <lineage>
        <taxon>unclassified sequences</taxon>
        <taxon>metagenomes</taxon>
        <taxon>ecological metagenomes</taxon>
    </lineage>
</organism>
<dbReference type="InterPro" id="IPR045584">
    <property type="entry name" value="Pilin-like"/>
</dbReference>
<evidence type="ECO:0008006" key="3">
    <source>
        <dbReference type="Google" id="ProtNLM"/>
    </source>
</evidence>
<dbReference type="AlphaFoldDB" id="A0A1W1EAM5"/>